<proteinExistence type="predicted"/>
<dbReference type="RefSeq" id="WP_253444997.1">
    <property type="nucleotide sequence ID" value="NZ_JALJYF010000001.1"/>
</dbReference>
<dbReference type="InterPro" id="IPR010870">
    <property type="entry name" value="Porin_O/P"/>
</dbReference>
<evidence type="ECO:0000313" key="3">
    <source>
        <dbReference type="Proteomes" id="UP001523550"/>
    </source>
</evidence>
<name>A0ABT1G5G6_9GAMM</name>
<keyword evidence="3" id="KW-1185">Reference proteome</keyword>
<feature type="signal peptide" evidence="1">
    <location>
        <begin position="1"/>
        <end position="22"/>
    </location>
</feature>
<feature type="chain" id="PRO_5045878005" evidence="1">
    <location>
        <begin position="23"/>
        <end position="367"/>
    </location>
</feature>
<reference evidence="2 3" key="1">
    <citation type="submission" date="2022-03" db="EMBL/GenBank/DDBJ databases">
        <title>Genomic Encyclopedia of Type Strains, Phase III (KMG-III): the genomes of soil and plant-associated and newly described type strains.</title>
        <authorList>
            <person name="Whitman W."/>
        </authorList>
    </citation>
    <scope>NUCLEOTIDE SEQUENCE [LARGE SCALE GENOMIC DNA]</scope>
    <source>
        <strain evidence="2 3">BSker1</strain>
    </source>
</reference>
<dbReference type="InterPro" id="IPR023614">
    <property type="entry name" value="Porin_dom_sf"/>
</dbReference>
<dbReference type="Gene3D" id="2.40.160.10">
    <property type="entry name" value="Porin"/>
    <property type="match status" value="1"/>
</dbReference>
<protein>
    <submittedName>
        <fullName evidence="2">Phosphate-selective porin OprO/OprP</fullName>
    </submittedName>
</protein>
<dbReference type="Proteomes" id="UP001523550">
    <property type="component" value="Unassembled WGS sequence"/>
</dbReference>
<dbReference type="Pfam" id="PF07396">
    <property type="entry name" value="Porin_O_P"/>
    <property type="match status" value="1"/>
</dbReference>
<evidence type="ECO:0000313" key="2">
    <source>
        <dbReference type="EMBL" id="MCP1726538.1"/>
    </source>
</evidence>
<organism evidence="2 3">
    <name type="scientific">Natronospira proteinivora</name>
    <dbReference type="NCBI Taxonomy" id="1807133"/>
    <lineage>
        <taxon>Bacteria</taxon>
        <taxon>Pseudomonadati</taxon>
        <taxon>Pseudomonadota</taxon>
        <taxon>Gammaproteobacteria</taxon>
        <taxon>Natronospirales</taxon>
        <taxon>Natronospiraceae</taxon>
        <taxon>Natronospira</taxon>
    </lineage>
</organism>
<dbReference type="EMBL" id="JALJYF010000001">
    <property type="protein sequence ID" value="MCP1726538.1"/>
    <property type="molecule type" value="Genomic_DNA"/>
</dbReference>
<gene>
    <name evidence="2" type="ORF">J2T60_000503</name>
</gene>
<sequence length="367" mass="40265">MKGYIVGFLAAFLGIAASQLMADPDPRGRIHLDYVFHDEDNANLPDGHRIRRAWLGLTGEVDEDWSYILEADITEGNLGFVDTYLRYSGLDAGDLTLGHFKVPFGMDFITAADHLLFPERPLANAFVPGRRVGLGFSHSAQNYGFDAMLYGQSAGSHDQRAAEQGDEGFGIAARVYTDLLNDGEQLVHLGGAFTSEDSPSSENETARFSSFPESRATGVRLVDTGTIEQVDRIHRAGLEAAYQRGPLVVQGEYLASSLNRHSGAENLDFDGYYGQVSYVMNGGQRSYQGGTFRNPAPGSWELAFRFSEINLNDGDIEGGDQTNVSLGVNYYPVDRVRFMLSLINVDSERAGVSDDPTLLLFRTQVSF</sequence>
<dbReference type="SUPFAM" id="SSF56935">
    <property type="entry name" value="Porins"/>
    <property type="match status" value="1"/>
</dbReference>
<accession>A0ABT1G5G6</accession>
<comment type="caution">
    <text evidence="2">The sequence shown here is derived from an EMBL/GenBank/DDBJ whole genome shotgun (WGS) entry which is preliminary data.</text>
</comment>
<evidence type="ECO:0000256" key="1">
    <source>
        <dbReference type="SAM" id="SignalP"/>
    </source>
</evidence>
<keyword evidence="1" id="KW-0732">Signal</keyword>